<organism evidence="2 3">
    <name type="scientific">Eumeta variegata</name>
    <name type="common">Bagworm moth</name>
    <name type="synonym">Eumeta japonica</name>
    <dbReference type="NCBI Taxonomy" id="151549"/>
    <lineage>
        <taxon>Eukaryota</taxon>
        <taxon>Metazoa</taxon>
        <taxon>Ecdysozoa</taxon>
        <taxon>Arthropoda</taxon>
        <taxon>Hexapoda</taxon>
        <taxon>Insecta</taxon>
        <taxon>Pterygota</taxon>
        <taxon>Neoptera</taxon>
        <taxon>Endopterygota</taxon>
        <taxon>Lepidoptera</taxon>
        <taxon>Glossata</taxon>
        <taxon>Ditrysia</taxon>
        <taxon>Tineoidea</taxon>
        <taxon>Psychidae</taxon>
        <taxon>Oiketicinae</taxon>
        <taxon>Eumeta</taxon>
    </lineage>
</organism>
<reference evidence="2 3" key="1">
    <citation type="journal article" date="2019" name="Commun. Biol.">
        <title>The bagworm genome reveals a unique fibroin gene that provides high tensile strength.</title>
        <authorList>
            <person name="Kono N."/>
            <person name="Nakamura H."/>
            <person name="Ohtoshi R."/>
            <person name="Tomita M."/>
            <person name="Numata K."/>
            <person name="Arakawa K."/>
        </authorList>
    </citation>
    <scope>NUCLEOTIDE SEQUENCE [LARGE SCALE GENOMIC DNA]</scope>
</reference>
<protein>
    <submittedName>
        <fullName evidence="2">Uncharacterized protein</fullName>
    </submittedName>
</protein>
<evidence type="ECO:0000313" key="3">
    <source>
        <dbReference type="Proteomes" id="UP000299102"/>
    </source>
</evidence>
<feature type="compositionally biased region" description="Basic and acidic residues" evidence="1">
    <location>
        <begin position="86"/>
        <end position="99"/>
    </location>
</feature>
<comment type="caution">
    <text evidence="2">The sequence shown here is derived from an EMBL/GenBank/DDBJ whole genome shotgun (WGS) entry which is preliminary data.</text>
</comment>
<accession>A0A4C1UNA8</accession>
<evidence type="ECO:0000256" key="1">
    <source>
        <dbReference type="SAM" id="MobiDB-lite"/>
    </source>
</evidence>
<evidence type="ECO:0000313" key="2">
    <source>
        <dbReference type="EMBL" id="GBP27933.1"/>
    </source>
</evidence>
<feature type="region of interest" description="Disordered" evidence="1">
    <location>
        <begin position="60"/>
        <end position="99"/>
    </location>
</feature>
<gene>
    <name evidence="2" type="ORF">EVAR_83562_1</name>
</gene>
<dbReference type="EMBL" id="BGZK01000201">
    <property type="protein sequence ID" value="GBP27933.1"/>
    <property type="molecule type" value="Genomic_DNA"/>
</dbReference>
<sequence>MPPPDKITSLGVPFVRQDGDAPLCRKGLSGDSGGALGGTIHSTPTIVYTWDSITPCAGGTPGARVSDGPGATVTGGLFSIPGGDGQSDRLITKTKGSET</sequence>
<keyword evidence="3" id="KW-1185">Reference proteome</keyword>
<proteinExistence type="predicted"/>
<dbReference type="AlphaFoldDB" id="A0A4C1UNA8"/>
<dbReference type="Proteomes" id="UP000299102">
    <property type="component" value="Unassembled WGS sequence"/>
</dbReference>
<name>A0A4C1UNA8_EUMVA</name>